<evidence type="ECO:0000313" key="2">
    <source>
        <dbReference type="EMBL" id="RJP75097.1"/>
    </source>
</evidence>
<protein>
    <submittedName>
        <fullName evidence="2">EpsI family protein</fullName>
    </submittedName>
</protein>
<gene>
    <name evidence="2" type="primary">epsI</name>
    <name evidence="2" type="ORF">C4532_01110</name>
</gene>
<organism evidence="2 3">
    <name type="scientific">Candidatus Abyssobacteria bacterium SURF_17</name>
    <dbReference type="NCBI Taxonomy" id="2093361"/>
    <lineage>
        <taxon>Bacteria</taxon>
        <taxon>Pseudomonadati</taxon>
        <taxon>Candidatus Hydrogenedentota</taxon>
        <taxon>Candidatus Abyssobacteria</taxon>
    </lineage>
</organism>
<evidence type="ECO:0000259" key="1">
    <source>
        <dbReference type="Pfam" id="PF11984"/>
    </source>
</evidence>
<dbReference type="AlphaFoldDB" id="A0A419F983"/>
<accession>A0A419F983</accession>
<dbReference type="Pfam" id="PF11984">
    <property type="entry name" value="DUF3485"/>
    <property type="match status" value="1"/>
</dbReference>
<feature type="domain" description="Methanolan biosynthesis EpsI" evidence="1">
    <location>
        <begin position="12"/>
        <end position="210"/>
    </location>
</feature>
<dbReference type="InterPro" id="IPR014263">
    <property type="entry name" value="Methanolan_biosynth_EpsI"/>
</dbReference>
<dbReference type="NCBIfam" id="TIGR02914">
    <property type="entry name" value="EpsI_fam"/>
    <property type="match status" value="1"/>
</dbReference>
<sequence length="214" mass="23783">MASFKTRLAVVVVILGITAFLTISIRVMARAHPANAMPLNELPLVIGNYTGREIPVEQSAIEILETPNVIMREYTGPGGVDIVAAIVYYPQYRVYFHMPEGCMVGRGSVIVAEEKEAIDISSGGTSSLTANKLVLKQRDRDEHVFYFFVSGDLMTPSYPAVRFHLMMEHLRGRSAGAALVRFSTHVNEDNRVQNVDVLKGFIREICPLLPVYLK</sequence>
<proteinExistence type="predicted"/>
<name>A0A419F983_9BACT</name>
<dbReference type="Proteomes" id="UP000285961">
    <property type="component" value="Unassembled WGS sequence"/>
</dbReference>
<reference evidence="2 3" key="1">
    <citation type="journal article" date="2017" name="ISME J.">
        <title>Energy and carbon metabolisms in a deep terrestrial subsurface fluid microbial community.</title>
        <authorList>
            <person name="Momper L."/>
            <person name="Jungbluth S.P."/>
            <person name="Lee M.D."/>
            <person name="Amend J.P."/>
        </authorList>
    </citation>
    <scope>NUCLEOTIDE SEQUENCE [LARGE SCALE GENOMIC DNA]</scope>
    <source>
        <strain evidence="2">SURF_17</strain>
    </source>
</reference>
<dbReference type="EMBL" id="QZKI01000007">
    <property type="protein sequence ID" value="RJP75097.1"/>
    <property type="molecule type" value="Genomic_DNA"/>
</dbReference>
<comment type="caution">
    <text evidence="2">The sequence shown here is derived from an EMBL/GenBank/DDBJ whole genome shotgun (WGS) entry which is preliminary data.</text>
</comment>
<evidence type="ECO:0000313" key="3">
    <source>
        <dbReference type="Proteomes" id="UP000285961"/>
    </source>
</evidence>